<gene>
    <name evidence="1" type="ORF">BsIDN1_33840</name>
</gene>
<dbReference type="EMBL" id="AP021906">
    <property type="protein sequence ID" value="BBP89766.1"/>
    <property type="molecule type" value="Genomic_DNA"/>
</dbReference>
<accession>A0A5S9MDZ3</accession>
<dbReference type="Proteomes" id="UP000464658">
    <property type="component" value="Chromosome"/>
</dbReference>
<name>A0A5S9MDZ3_BACIA</name>
<protein>
    <submittedName>
        <fullName evidence="1">Uncharacterized protein</fullName>
    </submittedName>
</protein>
<dbReference type="AlphaFoldDB" id="A0A5S9MDZ3"/>
<evidence type="ECO:0000313" key="1">
    <source>
        <dbReference type="EMBL" id="BBP89766.1"/>
    </source>
</evidence>
<reference evidence="1 2" key="1">
    <citation type="submission" date="2019-12" db="EMBL/GenBank/DDBJ databases">
        <title>Full genome sequence of a Bacillus safensis strain isolated from commercially available natto in Indonesia.</title>
        <authorList>
            <person name="Yoshida M."/>
            <person name="Uomi M."/>
            <person name="Waturangi D."/>
            <person name="Ekaputri J.J."/>
            <person name="Setiamarga D.H.E."/>
        </authorList>
    </citation>
    <scope>NUCLEOTIDE SEQUENCE [LARGE SCALE GENOMIC DNA]</scope>
    <source>
        <strain evidence="1 2">IDN1</strain>
    </source>
</reference>
<organism evidence="1 2">
    <name type="scientific">Bacillus safensis</name>
    <dbReference type="NCBI Taxonomy" id="561879"/>
    <lineage>
        <taxon>Bacteria</taxon>
        <taxon>Bacillati</taxon>
        <taxon>Bacillota</taxon>
        <taxon>Bacilli</taxon>
        <taxon>Bacillales</taxon>
        <taxon>Bacillaceae</taxon>
        <taxon>Bacillus</taxon>
    </lineage>
</organism>
<sequence length="56" mass="6505">MKTIVYAHPWDGSYNHAILTSITENLETKREPFQVIDLYKDGFNPVFSAEELKIFS</sequence>
<dbReference type="InterPro" id="IPR029039">
    <property type="entry name" value="Flavoprotein-like_sf"/>
</dbReference>
<dbReference type="Gene3D" id="3.40.50.360">
    <property type="match status" value="1"/>
</dbReference>
<evidence type="ECO:0000313" key="2">
    <source>
        <dbReference type="Proteomes" id="UP000464658"/>
    </source>
</evidence>
<proteinExistence type="predicted"/>
<dbReference type="SUPFAM" id="SSF52218">
    <property type="entry name" value="Flavoproteins"/>
    <property type="match status" value="1"/>
</dbReference>